<organism evidence="4 5">
    <name type="scientific">Natronomicrosphaera hydrolytica</name>
    <dbReference type="NCBI Taxonomy" id="3242702"/>
    <lineage>
        <taxon>Bacteria</taxon>
        <taxon>Pseudomonadati</taxon>
        <taxon>Planctomycetota</taxon>
        <taxon>Phycisphaerae</taxon>
        <taxon>Phycisphaerales</taxon>
        <taxon>Phycisphaeraceae</taxon>
        <taxon>Natronomicrosphaera</taxon>
    </lineage>
</organism>
<feature type="domain" description="UVR" evidence="3">
    <location>
        <begin position="114"/>
        <end position="149"/>
    </location>
</feature>
<dbReference type="Pfam" id="PF02151">
    <property type="entry name" value="UVR"/>
    <property type="match status" value="1"/>
</dbReference>
<keyword evidence="1" id="KW-0742">SOS response</keyword>
<evidence type="ECO:0000256" key="2">
    <source>
        <dbReference type="SAM" id="MobiDB-lite"/>
    </source>
</evidence>
<dbReference type="RefSeq" id="WP_425343788.1">
    <property type="nucleotide sequence ID" value="NZ_JBGUBD010000001.1"/>
</dbReference>
<dbReference type="PANTHER" id="PTHR38430">
    <property type="entry name" value="PROTEIN-ARGININE KINASE ACTIVATOR PROTEIN"/>
    <property type="match status" value="1"/>
</dbReference>
<keyword evidence="5" id="KW-1185">Reference proteome</keyword>
<dbReference type="PANTHER" id="PTHR38430:SF1">
    <property type="entry name" value="PROTEIN-ARGININE KINASE ACTIVATOR PROTEIN"/>
    <property type="match status" value="1"/>
</dbReference>
<protein>
    <submittedName>
        <fullName evidence="4">UvrB/UvrC motif-containing protein</fullName>
    </submittedName>
</protein>
<dbReference type="InterPro" id="IPR036876">
    <property type="entry name" value="UVR_dom_sf"/>
</dbReference>
<proteinExistence type="predicted"/>
<keyword evidence="1" id="KW-0227">DNA damage</keyword>
<name>A0ABV4TZU6_9BACT</name>
<dbReference type="PROSITE" id="PS50151">
    <property type="entry name" value="UVR"/>
    <property type="match status" value="1"/>
</dbReference>
<dbReference type="InterPro" id="IPR025542">
    <property type="entry name" value="YacH"/>
</dbReference>
<evidence type="ECO:0000313" key="4">
    <source>
        <dbReference type="EMBL" id="MFA9476863.1"/>
    </source>
</evidence>
<evidence type="ECO:0000256" key="1">
    <source>
        <dbReference type="ARBA" id="ARBA00023236"/>
    </source>
</evidence>
<dbReference type="Proteomes" id="UP001575105">
    <property type="component" value="Unassembled WGS sequence"/>
</dbReference>
<dbReference type="PIRSF" id="PIRSF015034">
    <property type="entry name" value="YacH"/>
    <property type="match status" value="1"/>
</dbReference>
<comment type="caution">
    <text evidence="4">The sequence shown here is derived from an EMBL/GenBank/DDBJ whole genome shotgun (WGS) entry which is preliminary data.</text>
</comment>
<dbReference type="Gene3D" id="4.10.860.10">
    <property type="entry name" value="UVR domain"/>
    <property type="match status" value="1"/>
</dbReference>
<evidence type="ECO:0000313" key="5">
    <source>
        <dbReference type="Proteomes" id="UP001575105"/>
    </source>
</evidence>
<gene>
    <name evidence="4" type="ORF">ACERK3_01020</name>
</gene>
<accession>A0ABV4TZU6</accession>
<reference evidence="4 5" key="1">
    <citation type="submission" date="2024-08" db="EMBL/GenBank/DDBJ databases">
        <title>Whole-genome sequencing of halo(alkali)philic microorganisms from hypersaline lakes.</title>
        <authorList>
            <person name="Sorokin D.Y."/>
            <person name="Merkel A.Y."/>
            <person name="Messina E."/>
            <person name="Yakimov M."/>
        </authorList>
    </citation>
    <scope>NUCLEOTIDE SEQUENCE [LARGE SCALE GENOMIC DNA]</scope>
    <source>
        <strain evidence="4 5">AB-hyl4</strain>
    </source>
</reference>
<evidence type="ECO:0000259" key="3">
    <source>
        <dbReference type="PROSITE" id="PS50151"/>
    </source>
</evidence>
<sequence length="151" mass="16798">MEIVKGKKIEQHLCDLHAAEEGMAVKAAHTPINELLTNFVKLHSGGTQTSTSELTCEECGLSFSKFRESSLMGCPSCYKSFEGPLSPLLERAHEGGSHHVGKVPRRAGAGEQRQAQLTRMRKKLNEAVTAEDYELAARLRDDIRRYEEQAE</sequence>
<feature type="region of interest" description="Disordered" evidence="2">
    <location>
        <begin position="92"/>
        <end position="112"/>
    </location>
</feature>
<dbReference type="EMBL" id="JBGUBD010000001">
    <property type="protein sequence ID" value="MFA9476863.1"/>
    <property type="molecule type" value="Genomic_DNA"/>
</dbReference>
<dbReference type="SUPFAM" id="SSF46600">
    <property type="entry name" value="C-terminal UvrC-binding domain of UvrB"/>
    <property type="match status" value="1"/>
</dbReference>
<dbReference type="InterPro" id="IPR001943">
    <property type="entry name" value="UVR_dom"/>
</dbReference>